<reference evidence="2 3" key="1">
    <citation type="submission" date="2018-07" db="EMBL/GenBank/DDBJ databases">
        <title>Complete genome sequence of a Pseudomonas plecoglossicida strain pathogenic to the marine fish, Larimichthys crocea.</title>
        <authorList>
            <person name="Tao Z."/>
        </authorList>
    </citation>
    <scope>NUCLEOTIDE SEQUENCE [LARGE SCALE GENOMIC DNA]</scope>
    <source>
        <strain evidence="2 3">XSDHY-P</strain>
    </source>
</reference>
<gene>
    <name evidence="2" type="ORF">DVB73_20795</name>
</gene>
<dbReference type="Proteomes" id="UP000256503">
    <property type="component" value="Chromosome"/>
</dbReference>
<accession>A0AAD0R540</accession>
<protein>
    <submittedName>
        <fullName evidence="2">N-acetyltransferase</fullName>
    </submittedName>
</protein>
<organism evidence="2 3">
    <name type="scientific">Pseudomonas plecoglossicida</name>
    <dbReference type="NCBI Taxonomy" id="70775"/>
    <lineage>
        <taxon>Bacteria</taxon>
        <taxon>Pseudomonadati</taxon>
        <taxon>Pseudomonadota</taxon>
        <taxon>Gammaproteobacteria</taxon>
        <taxon>Pseudomonadales</taxon>
        <taxon>Pseudomonadaceae</taxon>
        <taxon>Pseudomonas</taxon>
    </lineage>
</organism>
<evidence type="ECO:0000259" key="1">
    <source>
        <dbReference type="PROSITE" id="PS51186"/>
    </source>
</evidence>
<evidence type="ECO:0000313" key="3">
    <source>
        <dbReference type="Proteomes" id="UP000256503"/>
    </source>
</evidence>
<dbReference type="InterPro" id="IPR000182">
    <property type="entry name" value="GNAT_dom"/>
</dbReference>
<sequence length="157" mass="18147">MEDDQYELVRVESGSEDWVKFHHIQRTALFRQEVSEYEREFNDTFFCRPANRSWLLLKWQGVAVGITTLDHFDDSTAATRAVAIADEFQGKGHGRALGLLTQEFARSQGVKSLCVNAGDHAVEFYRRLGFEKETWDLNEYEGVVNPEKIIQMVCRKL</sequence>
<dbReference type="GO" id="GO:0016747">
    <property type="term" value="F:acyltransferase activity, transferring groups other than amino-acyl groups"/>
    <property type="evidence" value="ECO:0007669"/>
    <property type="project" value="InterPro"/>
</dbReference>
<dbReference type="Gene3D" id="3.40.630.30">
    <property type="match status" value="1"/>
</dbReference>
<dbReference type="PROSITE" id="PS51186">
    <property type="entry name" value="GNAT"/>
    <property type="match status" value="1"/>
</dbReference>
<evidence type="ECO:0000313" key="2">
    <source>
        <dbReference type="EMBL" id="AXM98041.1"/>
    </source>
</evidence>
<name>A0AAD0R540_PSEDL</name>
<dbReference type="Pfam" id="PF00583">
    <property type="entry name" value="Acetyltransf_1"/>
    <property type="match status" value="1"/>
</dbReference>
<dbReference type="InterPro" id="IPR016181">
    <property type="entry name" value="Acyl_CoA_acyltransferase"/>
</dbReference>
<dbReference type="SUPFAM" id="SSF55729">
    <property type="entry name" value="Acyl-CoA N-acyltransferases (Nat)"/>
    <property type="match status" value="1"/>
</dbReference>
<proteinExistence type="predicted"/>
<dbReference type="CDD" id="cd04301">
    <property type="entry name" value="NAT_SF"/>
    <property type="match status" value="1"/>
</dbReference>
<dbReference type="EMBL" id="CP031146">
    <property type="protein sequence ID" value="AXM98041.1"/>
    <property type="molecule type" value="Genomic_DNA"/>
</dbReference>
<dbReference type="GeneID" id="49615859"/>
<dbReference type="AlphaFoldDB" id="A0AAD0R540"/>
<feature type="domain" description="N-acetyltransferase" evidence="1">
    <location>
        <begin position="9"/>
        <end position="151"/>
    </location>
</feature>
<dbReference type="RefSeq" id="WP_016392938.1">
    <property type="nucleotide sequence ID" value="NZ_BSOM01000034.1"/>
</dbReference>